<keyword evidence="2" id="KW-1185">Reference proteome</keyword>
<dbReference type="EMBL" id="ASPP01010386">
    <property type="protein sequence ID" value="ETO22895.1"/>
    <property type="molecule type" value="Genomic_DNA"/>
</dbReference>
<comment type="caution">
    <text evidence="1">The sequence shown here is derived from an EMBL/GenBank/DDBJ whole genome shotgun (WGS) entry which is preliminary data.</text>
</comment>
<name>X6N9E5_RETFI</name>
<gene>
    <name evidence="1" type="ORF">RFI_14300</name>
</gene>
<dbReference type="Proteomes" id="UP000023152">
    <property type="component" value="Unassembled WGS sequence"/>
</dbReference>
<dbReference type="AlphaFoldDB" id="X6N9E5"/>
<organism evidence="1 2">
    <name type="scientific">Reticulomyxa filosa</name>
    <dbReference type="NCBI Taxonomy" id="46433"/>
    <lineage>
        <taxon>Eukaryota</taxon>
        <taxon>Sar</taxon>
        <taxon>Rhizaria</taxon>
        <taxon>Retaria</taxon>
        <taxon>Foraminifera</taxon>
        <taxon>Monothalamids</taxon>
        <taxon>Reticulomyxidae</taxon>
        <taxon>Reticulomyxa</taxon>
    </lineage>
</organism>
<protein>
    <submittedName>
        <fullName evidence="1">Uncharacterized protein</fullName>
    </submittedName>
</protein>
<evidence type="ECO:0000313" key="2">
    <source>
        <dbReference type="Proteomes" id="UP000023152"/>
    </source>
</evidence>
<proteinExistence type="predicted"/>
<sequence length="360" mass="43174">MCLHILWNILKYPNNIKYRQINNQDLHNNLEFKCHELHINADEIFEEIKKNLQEFGFKKGDDNNWYYQYDDIQLLSLWEHYQMLIFQQLICDIPRRVCMLLNGKWKDYEIVFDYQHRTVMLLNKDDNKPKIKILQVGNPKKSSLEFNVHIQWYNDISNVNDTYTKWACLILNDSWHFRTAYWYSREGLSACFSDFNSFYVIWKDGNITIQKDALNSYSMTLKQGIQQIKEKMQIIEHFINGKDELIFFQCEFKKCKPPISFAMNEYLLHDIYQHLPHYPITQVHWETKGGFIVSYKNSIGVERSIIPKRVVPDDTLSISTEKVAFNPLLYECDFHKLKIISNSLASKLHRDNLMQELFHE</sequence>
<accession>X6N9E5</accession>
<reference evidence="1 2" key="1">
    <citation type="journal article" date="2013" name="Curr. Biol.">
        <title>The Genome of the Foraminiferan Reticulomyxa filosa.</title>
        <authorList>
            <person name="Glockner G."/>
            <person name="Hulsmann N."/>
            <person name="Schleicher M."/>
            <person name="Noegel A.A."/>
            <person name="Eichinger L."/>
            <person name="Gallinger C."/>
            <person name="Pawlowski J."/>
            <person name="Sierra R."/>
            <person name="Euteneuer U."/>
            <person name="Pillet L."/>
            <person name="Moustafa A."/>
            <person name="Platzer M."/>
            <person name="Groth M."/>
            <person name="Szafranski K."/>
            <person name="Schliwa M."/>
        </authorList>
    </citation>
    <scope>NUCLEOTIDE SEQUENCE [LARGE SCALE GENOMIC DNA]</scope>
</reference>
<feature type="non-terminal residue" evidence="1">
    <location>
        <position position="360"/>
    </location>
</feature>
<evidence type="ECO:0000313" key="1">
    <source>
        <dbReference type="EMBL" id="ETO22895.1"/>
    </source>
</evidence>